<evidence type="ECO:0000313" key="1">
    <source>
        <dbReference type="EMBL" id="MDM1551740.1"/>
    </source>
</evidence>
<sequence length="243" mass="28565">MKKTYTLIAFTAFLVNSYSQKGPNISSEIENSISLNDYNVTIQQRLRTIELNHHEVVFSEKFINSTNGKEYIFTIKSDKNDELYNEFTKINISKSLQKIDYAPFNITTITKNETEKKRVFYNEDLENFFNKIKNQYSQDIYNFMTELPSGKYSFDFKINQRIKDESQKTNLVKQVEKVLAEQNALNDNPFEQPLILVNKKEKFYNQLEELDASIQPTINYLDQKAAKSTYFGYFKNGVVLITY</sequence>
<evidence type="ECO:0000313" key="2">
    <source>
        <dbReference type="Proteomes" id="UP001173578"/>
    </source>
</evidence>
<gene>
    <name evidence="1" type="ORF">HX095_11005</name>
</gene>
<proteinExistence type="predicted"/>
<organism evidence="1 2">
    <name type="scientific">Empedobacter falsenii</name>
    <dbReference type="NCBI Taxonomy" id="343874"/>
    <lineage>
        <taxon>Bacteria</taxon>
        <taxon>Pseudomonadati</taxon>
        <taxon>Bacteroidota</taxon>
        <taxon>Flavobacteriia</taxon>
        <taxon>Flavobacteriales</taxon>
        <taxon>Weeksellaceae</taxon>
        <taxon>Empedobacter</taxon>
    </lineage>
</organism>
<accession>A0AAW7DIW1</accession>
<reference evidence="1" key="2">
    <citation type="journal article" date="2022" name="Sci. Total Environ.">
        <title>Prevalence, transmission, and molecular epidemiology of tet(X)-positive bacteria among humans, animals, and environmental niches in China: An epidemiological, and genomic-based study.</title>
        <authorList>
            <person name="Dong N."/>
            <person name="Zeng Y."/>
            <person name="Cai C."/>
            <person name="Sun C."/>
            <person name="Lu J."/>
            <person name="Liu C."/>
            <person name="Zhou H."/>
            <person name="Sun Q."/>
            <person name="Shu L."/>
            <person name="Wang H."/>
            <person name="Wang Y."/>
            <person name="Wang S."/>
            <person name="Wu C."/>
            <person name="Chan E.W."/>
            <person name="Chen G."/>
            <person name="Shen Z."/>
            <person name="Chen S."/>
            <person name="Zhang R."/>
        </authorList>
    </citation>
    <scope>NUCLEOTIDE SEQUENCE</scope>
    <source>
        <strain evidence="1">210</strain>
    </source>
</reference>
<name>A0AAW7DIW1_9FLAO</name>
<dbReference type="EMBL" id="JACALR010000004">
    <property type="protein sequence ID" value="MDM1551740.1"/>
    <property type="molecule type" value="Genomic_DNA"/>
</dbReference>
<comment type="caution">
    <text evidence="1">The sequence shown here is derived from an EMBL/GenBank/DDBJ whole genome shotgun (WGS) entry which is preliminary data.</text>
</comment>
<reference evidence="1" key="1">
    <citation type="submission" date="2020-06" db="EMBL/GenBank/DDBJ databases">
        <authorList>
            <person name="Dong N."/>
        </authorList>
    </citation>
    <scope>NUCLEOTIDE SEQUENCE</scope>
    <source>
        <strain evidence="1">210</strain>
    </source>
</reference>
<protein>
    <submittedName>
        <fullName evidence="1">Uncharacterized protein</fullName>
    </submittedName>
</protein>
<dbReference type="AlphaFoldDB" id="A0AAW7DIW1"/>
<dbReference type="RefSeq" id="WP_286486278.1">
    <property type="nucleotide sequence ID" value="NZ_JACALR010000004.1"/>
</dbReference>
<dbReference type="Proteomes" id="UP001173578">
    <property type="component" value="Unassembled WGS sequence"/>
</dbReference>